<dbReference type="GO" id="GO:0046872">
    <property type="term" value="F:metal ion binding"/>
    <property type="evidence" value="ECO:0007669"/>
    <property type="project" value="UniProtKB-KW"/>
</dbReference>
<dbReference type="GO" id="GO:0033615">
    <property type="term" value="P:mitochondrial proton-transporting ATP synthase complex assembly"/>
    <property type="evidence" value="ECO:0007669"/>
    <property type="project" value="TreeGrafter"/>
</dbReference>
<dbReference type="Proteomes" id="UP000799779">
    <property type="component" value="Unassembled WGS sequence"/>
</dbReference>
<accession>A0A6A5WKY5</accession>
<dbReference type="EMBL" id="ML977578">
    <property type="protein sequence ID" value="KAF2002342.1"/>
    <property type="molecule type" value="Genomic_DNA"/>
</dbReference>
<evidence type="ECO:0000256" key="7">
    <source>
        <dbReference type="ARBA" id="ARBA00023049"/>
    </source>
</evidence>
<comment type="function">
    <text evidence="8">Has a dual role in the assembly of mitochondrial ATPase. Acts as a protease that removes N-terminal residues of mitochondrial ATPase CF(0) subunit 6 at the intermembrane space side. Also involved in the correct assembly of the membrane-embedded ATPase CF(0) particle, probably mediating association of subunit 6 with the subunit 9 ring.</text>
</comment>
<proteinExistence type="inferred from homology"/>
<keyword evidence="12" id="KW-1185">Reference proteome</keyword>
<evidence type="ECO:0000256" key="2">
    <source>
        <dbReference type="ARBA" id="ARBA00009915"/>
    </source>
</evidence>
<dbReference type="GO" id="GO:0004222">
    <property type="term" value="F:metalloendopeptidase activity"/>
    <property type="evidence" value="ECO:0007669"/>
    <property type="project" value="InterPro"/>
</dbReference>
<evidence type="ECO:0000256" key="3">
    <source>
        <dbReference type="ARBA" id="ARBA00014615"/>
    </source>
</evidence>
<protein>
    <recommendedName>
        <fullName evidence="3 9">Mitochondrial inner membrane protease ATP23</fullName>
        <ecNumber evidence="9">3.4.24.-</ecNumber>
    </recommendedName>
</protein>
<organism evidence="11 12">
    <name type="scientific">Amniculicola lignicola CBS 123094</name>
    <dbReference type="NCBI Taxonomy" id="1392246"/>
    <lineage>
        <taxon>Eukaryota</taxon>
        <taxon>Fungi</taxon>
        <taxon>Dikarya</taxon>
        <taxon>Ascomycota</taxon>
        <taxon>Pezizomycotina</taxon>
        <taxon>Dothideomycetes</taxon>
        <taxon>Pleosporomycetidae</taxon>
        <taxon>Pleosporales</taxon>
        <taxon>Amniculicolaceae</taxon>
        <taxon>Amniculicola</taxon>
    </lineage>
</organism>
<dbReference type="InterPro" id="IPR019165">
    <property type="entry name" value="Peptidase_M76_ATP23"/>
</dbReference>
<keyword evidence="9" id="KW-0496">Mitochondrion</keyword>
<evidence type="ECO:0000256" key="6">
    <source>
        <dbReference type="ARBA" id="ARBA00022801"/>
    </source>
</evidence>
<keyword evidence="5 9" id="KW-0479">Metal-binding</keyword>
<evidence type="ECO:0000256" key="1">
    <source>
        <dbReference type="ARBA" id="ARBA00004137"/>
    </source>
</evidence>
<dbReference type="AlphaFoldDB" id="A0A6A5WKY5"/>
<dbReference type="GO" id="GO:0034982">
    <property type="term" value="P:mitochondrial protein processing"/>
    <property type="evidence" value="ECO:0007669"/>
    <property type="project" value="TreeGrafter"/>
</dbReference>
<dbReference type="EC" id="3.4.24.-" evidence="9"/>
<sequence length="260" mass="29928">MATPTPPVEKPTDSVPKPIGKESEKTKLDPAYYTWSNTFSIMLNRMTGNRDAELERNYFSEQDLINEESYCKRCESNRDYLLKYSPIITFLSSEIAKLTPASSLLEPTKANPSGSPLNSSNIICRMCSAFQSGGFHIDHGILLCANQFRNRGHQEDTMAHEMVHAWDHLKWKVEDGNLRHQACLEIRASTLSGECRFVREFFTKNQWRITEQLQTCVRRRATLSLTQRPGVKDDVHAAKIVNEVWESCFNDTRPFDEIYR</sequence>
<evidence type="ECO:0000256" key="9">
    <source>
        <dbReference type="RuleBase" id="RU364057"/>
    </source>
</evidence>
<keyword evidence="9" id="KW-0999">Mitochondrion inner membrane</keyword>
<evidence type="ECO:0000256" key="10">
    <source>
        <dbReference type="SAM" id="MobiDB-lite"/>
    </source>
</evidence>
<evidence type="ECO:0000313" key="11">
    <source>
        <dbReference type="EMBL" id="KAF2002342.1"/>
    </source>
</evidence>
<dbReference type="GO" id="GO:0005743">
    <property type="term" value="C:mitochondrial inner membrane"/>
    <property type="evidence" value="ECO:0007669"/>
    <property type="project" value="UniProtKB-SubCell"/>
</dbReference>
<evidence type="ECO:0000256" key="8">
    <source>
        <dbReference type="ARBA" id="ARBA00025322"/>
    </source>
</evidence>
<reference evidence="11" key="1">
    <citation type="journal article" date="2020" name="Stud. Mycol.">
        <title>101 Dothideomycetes genomes: a test case for predicting lifestyles and emergence of pathogens.</title>
        <authorList>
            <person name="Haridas S."/>
            <person name="Albert R."/>
            <person name="Binder M."/>
            <person name="Bloem J."/>
            <person name="Labutti K."/>
            <person name="Salamov A."/>
            <person name="Andreopoulos B."/>
            <person name="Baker S."/>
            <person name="Barry K."/>
            <person name="Bills G."/>
            <person name="Bluhm B."/>
            <person name="Cannon C."/>
            <person name="Castanera R."/>
            <person name="Culley D."/>
            <person name="Daum C."/>
            <person name="Ezra D."/>
            <person name="Gonzalez J."/>
            <person name="Henrissat B."/>
            <person name="Kuo A."/>
            <person name="Liang C."/>
            <person name="Lipzen A."/>
            <person name="Lutzoni F."/>
            <person name="Magnuson J."/>
            <person name="Mondo S."/>
            <person name="Nolan M."/>
            <person name="Ohm R."/>
            <person name="Pangilinan J."/>
            <person name="Park H.-J."/>
            <person name="Ramirez L."/>
            <person name="Alfaro M."/>
            <person name="Sun H."/>
            <person name="Tritt A."/>
            <person name="Yoshinaga Y."/>
            <person name="Zwiers L.-H."/>
            <person name="Turgeon B."/>
            <person name="Goodwin S."/>
            <person name="Spatafora J."/>
            <person name="Crous P."/>
            <person name="Grigoriev I."/>
        </authorList>
    </citation>
    <scope>NUCLEOTIDE SEQUENCE</scope>
    <source>
        <strain evidence="11">CBS 123094</strain>
    </source>
</reference>
<keyword evidence="4 9" id="KW-0645">Protease</keyword>
<feature type="region of interest" description="Disordered" evidence="10">
    <location>
        <begin position="1"/>
        <end position="23"/>
    </location>
</feature>
<dbReference type="OrthoDB" id="285308at2759"/>
<keyword evidence="7 9" id="KW-0482">Metalloprotease</keyword>
<comment type="similarity">
    <text evidence="2 9">Belongs to the peptidase M76 family.</text>
</comment>
<name>A0A6A5WKY5_9PLEO</name>
<evidence type="ECO:0000256" key="5">
    <source>
        <dbReference type="ARBA" id="ARBA00022723"/>
    </source>
</evidence>
<keyword evidence="9" id="KW-0472">Membrane</keyword>
<dbReference type="Pfam" id="PF09768">
    <property type="entry name" value="Peptidase_M76"/>
    <property type="match status" value="1"/>
</dbReference>
<evidence type="ECO:0000313" key="12">
    <source>
        <dbReference type="Proteomes" id="UP000799779"/>
    </source>
</evidence>
<comment type="subcellular location">
    <subcellularLocation>
        <location evidence="1 9">Mitochondrion inner membrane</location>
        <topology evidence="1 9">Peripheral membrane protein</topology>
        <orientation evidence="1 9">Intermembrane side</orientation>
    </subcellularLocation>
</comment>
<keyword evidence="6 9" id="KW-0378">Hydrolase</keyword>
<evidence type="ECO:0000256" key="4">
    <source>
        <dbReference type="ARBA" id="ARBA00022670"/>
    </source>
</evidence>
<gene>
    <name evidence="11" type="ORF">P154DRAFT_521142</name>
</gene>
<dbReference type="PANTHER" id="PTHR21711">
    <property type="entry name" value="MITOCHONDRIAL INNER MEMBRANE PROTEASE"/>
    <property type="match status" value="1"/>
</dbReference>
<dbReference type="PANTHER" id="PTHR21711:SF0">
    <property type="entry name" value="MITOCHONDRIAL INNER MEMBRANE PROTEASE ATP23 HOMOLOG"/>
    <property type="match status" value="1"/>
</dbReference>